<dbReference type="STRING" id="235985.SAMN05414137_1396"/>
<evidence type="ECO:0000259" key="7">
    <source>
        <dbReference type="Pfam" id="PF02668"/>
    </source>
</evidence>
<dbReference type="OrthoDB" id="581608at2"/>
<name>A0A1H8A1B8_STRJI</name>
<feature type="region of interest" description="Disordered" evidence="6">
    <location>
        <begin position="1"/>
        <end position="27"/>
    </location>
</feature>
<dbReference type="Pfam" id="PF02668">
    <property type="entry name" value="TauD"/>
    <property type="match status" value="1"/>
</dbReference>
<keyword evidence="2" id="KW-0479">Metal-binding</keyword>
<proteinExistence type="inferred from homology"/>
<dbReference type="Proteomes" id="UP000183015">
    <property type="component" value="Unassembled WGS sequence"/>
</dbReference>
<dbReference type="EMBL" id="FOAZ01000039">
    <property type="protein sequence ID" value="SEM63347.1"/>
    <property type="molecule type" value="Genomic_DNA"/>
</dbReference>
<keyword evidence="3 8" id="KW-0223">Dioxygenase</keyword>
<dbReference type="InterPro" id="IPR003819">
    <property type="entry name" value="TauD/TfdA-like"/>
</dbReference>
<gene>
    <name evidence="8" type="ORF">SAMN05414137_1396</name>
</gene>
<dbReference type="SUPFAM" id="SSF51197">
    <property type="entry name" value="Clavaminate synthase-like"/>
    <property type="match status" value="1"/>
</dbReference>
<feature type="domain" description="TauD/TfdA-like" evidence="7">
    <location>
        <begin position="54"/>
        <end position="312"/>
    </location>
</feature>
<evidence type="ECO:0000256" key="2">
    <source>
        <dbReference type="ARBA" id="ARBA00022723"/>
    </source>
</evidence>
<dbReference type="RefSeq" id="WP_042445230.1">
    <property type="nucleotide sequence ID" value="NZ_BBPN01000008.1"/>
</dbReference>
<evidence type="ECO:0000313" key="8">
    <source>
        <dbReference type="EMBL" id="SEM63347.1"/>
    </source>
</evidence>
<sequence>MPHAPHTATATATGTDTAPAPAPALDKPLMHYGRRTLERNAPGRTPGEYRTFGITPLTPHIGAEITGVDLSRPISPQLGEELKQALLEWKVVFFRDQHDFTPEHQLALSALWGEPEDNPFFPKGDLVGVSRLAKDAMAVGTENIWHSDHSFMAAPALGSVLRAVEIPPAGGDTLWADMGAAYDNLPEITKERIADLRAVHDWVPSWGAMMTPEQITALRERLPQVEHPVVVHHPVTGRPLLYVNEPFTTRIVGLPEEKSRLLLDELVLQARIPEYQVRFRWQPDSVAIWDNIAVQHYAINDYFPQRRVMERIAIAGVPLS</sequence>
<keyword evidence="5" id="KW-0408">Iron</keyword>
<reference evidence="9" key="1">
    <citation type="submission" date="2016-10" db="EMBL/GenBank/DDBJ databases">
        <authorList>
            <person name="Varghese N."/>
        </authorList>
    </citation>
    <scope>NUCLEOTIDE SEQUENCE [LARGE SCALE GENOMIC DNA]</scope>
    <source>
        <strain evidence="9">DSM 45096 / BCRC 16803 / CGMCC 4.1857 / CIP 109030 / JCM 12277 / KCTC 19219 / NBRC 100920 / 33214</strain>
    </source>
</reference>
<accession>A0A1H8A1B8</accession>
<dbReference type="InterPro" id="IPR042098">
    <property type="entry name" value="TauD-like_sf"/>
</dbReference>
<evidence type="ECO:0000313" key="9">
    <source>
        <dbReference type="Proteomes" id="UP000183015"/>
    </source>
</evidence>
<dbReference type="GO" id="GO:0006790">
    <property type="term" value="P:sulfur compound metabolic process"/>
    <property type="evidence" value="ECO:0007669"/>
    <property type="project" value="TreeGrafter"/>
</dbReference>
<evidence type="ECO:0000256" key="5">
    <source>
        <dbReference type="ARBA" id="ARBA00023004"/>
    </source>
</evidence>
<dbReference type="AlphaFoldDB" id="A0A1H8A1B8"/>
<dbReference type="GO" id="GO:0000908">
    <property type="term" value="F:taurine dioxygenase activity"/>
    <property type="evidence" value="ECO:0007669"/>
    <property type="project" value="TreeGrafter"/>
</dbReference>
<evidence type="ECO:0000256" key="6">
    <source>
        <dbReference type="SAM" id="MobiDB-lite"/>
    </source>
</evidence>
<evidence type="ECO:0000256" key="1">
    <source>
        <dbReference type="ARBA" id="ARBA00005896"/>
    </source>
</evidence>
<keyword evidence="4" id="KW-0560">Oxidoreductase</keyword>
<dbReference type="PANTHER" id="PTHR30468">
    <property type="entry name" value="ALPHA-KETOGLUTARATE-DEPENDENT SULFONATE DIOXYGENASE"/>
    <property type="match status" value="1"/>
</dbReference>
<keyword evidence="9" id="KW-1185">Reference proteome</keyword>
<feature type="compositionally biased region" description="Low complexity" evidence="6">
    <location>
        <begin position="1"/>
        <end position="19"/>
    </location>
</feature>
<dbReference type="PANTHER" id="PTHR30468:SF1">
    <property type="entry name" value="ALPHA-KETOGLUTARATE-DEPENDENT SULFONATE DIOXYGENASE"/>
    <property type="match status" value="1"/>
</dbReference>
<evidence type="ECO:0000256" key="3">
    <source>
        <dbReference type="ARBA" id="ARBA00022964"/>
    </source>
</evidence>
<protein>
    <submittedName>
        <fullName evidence="8">Taurine dioxygenase</fullName>
    </submittedName>
</protein>
<comment type="similarity">
    <text evidence="1">Belongs to the TfdA dioxygenase family.</text>
</comment>
<evidence type="ECO:0000256" key="4">
    <source>
        <dbReference type="ARBA" id="ARBA00023002"/>
    </source>
</evidence>
<dbReference type="GO" id="GO:0005737">
    <property type="term" value="C:cytoplasm"/>
    <property type="evidence" value="ECO:0007669"/>
    <property type="project" value="TreeGrafter"/>
</dbReference>
<dbReference type="eggNOG" id="COG2175">
    <property type="taxonomic scope" value="Bacteria"/>
</dbReference>
<dbReference type="InterPro" id="IPR051323">
    <property type="entry name" value="AtsK-like"/>
</dbReference>
<dbReference type="GO" id="GO:0046872">
    <property type="term" value="F:metal ion binding"/>
    <property type="evidence" value="ECO:0007669"/>
    <property type="project" value="UniProtKB-KW"/>
</dbReference>
<dbReference type="Gene3D" id="3.60.130.10">
    <property type="entry name" value="Clavaminate synthase-like"/>
    <property type="match status" value="1"/>
</dbReference>
<organism evidence="8 9">
    <name type="scientific">Streptacidiphilus jiangxiensis</name>
    <dbReference type="NCBI Taxonomy" id="235985"/>
    <lineage>
        <taxon>Bacteria</taxon>
        <taxon>Bacillati</taxon>
        <taxon>Actinomycetota</taxon>
        <taxon>Actinomycetes</taxon>
        <taxon>Kitasatosporales</taxon>
        <taxon>Streptomycetaceae</taxon>
        <taxon>Streptacidiphilus</taxon>
    </lineage>
</organism>